<dbReference type="AlphaFoldDB" id="A0A8S4N2H2"/>
<dbReference type="InterPro" id="IPR007084">
    <property type="entry name" value="BRICHOS_dom"/>
</dbReference>
<evidence type="ECO:0000313" key="5">
    <source>
        <dbReference type="Proteomes" id="UP000749559"/>
    </source>
</evidence>
<evidence type="ECO:0000313" key="4">
    <source>
        <dbReference type="EMBL" id="CAH1775275.1"/>
    </source>
</evidence>
<evidence type="ECO:0000256" key="2">
    <source>
        <dbReference type="SAM" id="Phobius"/>
    </source>
</evidence>
<protein>
    <recommendedName>
        <fullName evidence="3">BRICHOS domain-containing protein</fullName>
    </recommendedName>
</protein>
<dbReference type="PANTHER" id="PTHR10800:SF4">
    <property type="entry name" value="PULMONARY SURFACTANT-ASSOCIATED PROTEIN C"/>
    <property type="match status" value="1"/>
</dbReference>
<evidence type="ECO:0000259" key="3">
    <source>
        <dbReference type="SMART" id="SM01039"/>
    </source>
</evidence>
<feature type="domain" description="BRICHOS" evidence="3">
    <location>
        <begin position="103"/>
        <end position="202"/>
    </location>
</feature>
<dbReference type="PANTHER" id="PTHR10800">
    <property type="entry name" value="PULMONARY SURFACTANT-ASSOCIATED PROTEIN C"/>
    <property type="match status" value="1"/>
</dbReference>
<comment type="caution">
    <text evidence="4">The sequence shown here is derived from an EMBL/GenBank/DDBJ whole genome shotgun (WGS) entry which is preliminary data.</text>
</comment>
<dbReference type="OrthoDB" id="6324142at2759"/>
<dbReference type="GO" id="GO:0007585">
    <property type="term" value="P:respiratory gaseous exchange by respiratory system"/>
    <property type="evidence" value="ECO:0007669"/>
    <property type="project" value="InterPro"/>
</dbReference>
<dbReference type="GO" id="GO:0005615">
    <property type="term" value="C:extracellular space"/>
    <property type="evidence" value="ECO:0007669"/>
    <property type="project" value="TreeGrafter"/>
</dbReference>
<dbReference type="EMBL" id="CAIIXF020000001">
    <property type="protein sequence ID" value="CAH1775275.1"/>
    <property type="molecule type" value="Genomic_DNA"/>
</dbReference>
<accession>A0A8S4N2H2</accession>
<evidence type="ECO:0000256" key="1">
    <source>
        <dbReference type="ARBA" id="ARBA00023157"/>
    </source>
</evidence>
<keyword evidence="2" id="KW-1133">Transmembrane helix</keyword>
<dbReference type="Proteomes" id="UP000749559">
    <property type="component" value="Unassembled WGS sequence"/>
</dbReference>
<sequence length="261" mass="29565">MKPDISIVGKEAAAGDTEKNFATEHMPAPSPVKTNTKKYAIVGVSVVLVVLIVVGSLVGAMHMIRETHEDLIREYSVIVKGGKDGESAETVKVDKEKRTTEIDDSKQQSFVLHDFNKGVTVMRTRIGNIYGCFLSTIDKEEMSPEAVESYMEAHPDGTFDIEQPKNDSSIPRLMPAEEPVAERGFLSDAIREACDELPLHWLVPVREELINEHMNTDISKRSTRFKRGYRCGWICNVRLGCCPWRYRYYCGFRCVWSWGKK</sequence>
<dbReference type="Pfam" id="PF04089">
    <property type="entry name" value="BRICHOS"/>
    <property type="match status" value="1"/>
</dbReference>
<dbReference type="InterPro" id="IPR001729">
    <property type="entry name" value="SP-C"/>
</dbReference>
<reference evidence="4" key="1">
    <citation type="submission" date="2022-03" db="EMBL/GenBank/DDBJ databases">
        <authorList>
            <person name="Martin C."/>
        </authorList>
    </citation>
    <scope>NUCLEOTIDE SEQUENCE</scope>
</reference>
<keyword evidence="2" id="KW-0472">Membrane</keyword>
<keyword evidence="2" id="KW-0812">Transmembrane</keyword>
<keyword evidence="5" id="KW-1185">Reference proteome</keyword>
<name>A0A8S4N2H2_OWEFU</name>
<keyword evidence="1" id="KW-1015">Disulfide bond</keyword>
<dbReference type="SMART" id="SM01039">
    <property type="entry name" value="BRICHOS"/>
    <property type="match status" value="1"/>
</dbReference>
<organism evidence="4 5">
    <name type="scientific">Owenia fusiformis</name>
    <name type="common">Polychaete worm</name>
    <dbReference type="NCBI Taxonomy" id="6347"/>
    <lineage>
        <taxon>Eukaryota</taxon>
        <taxon>Metazoa</taxon>
        <taxon>Spiralia</taxon>
        <taxon>Lophotrochozoa</taxon>
        <taxon>Annelida</taxon>
        <taxon>Polychaeta</taxon>
        <taxon>Sedentaria</taxon>
        <taxon>Canalipalpata</taxon>
        <taxon>Sabellida</taxon>
        <taxon>Oweniida</taxon>
        <taxon>Oweniidae</taxon>
        <taxon>Owenia</taxon>
    </lineage>
</organism>
<feature type="transmembrane region" description="Helical" evidence="2">
    <location>
        <begin position="39"/>
        <end position="64"/>
    </location>
</feature>
<dbReference type="Gene3D" id="3.30.390.150">
    <property type="match status" value="1"/>
</dbReference>
<gene>
    <name evidence="4" type="ORF">OFUS_LOCUS2601</name>
</gene>
<proteinExistence type="predicted"/>